<dbReference type="OrthoDB" id="7553320at2759"/>
<dbReference type="AlphaFoldDB" id="A0A9C6WZQ9"/>
<gene>
    <name evidence="3" type="primary">LOC127749782</name>
</gene>
<protein>
    <submittedName>
        <fullName evidence="3">Uncharacterized protein LOC127749782</fullName>
    </submittedName>
</protein>
<evidence type="ECO:0000256" key="1">
    <source>
        <dbReference type="SAM" id="MobiDB-lite"/>
    </source>
</evidence>
<dbReference type="RefSeq" id="XP_052125405.1">
    <property type="nucleotide sequence ID" value="XM_052269445.1"/>
</dbReference>
<sequence>MKDTFHDNHRRVRESKGSGVSTNEIVKPTWYLDKYLTYLIKTCAQAKSSSNLNVPQPEQSTQQLLVNMHYDQSLQRWIYIPSETDEANENEPSIIGMGNDLNESTSSTVSLGPSSATSMFNLGSMVPSALPQLASTPRPSSCPPAPEQKKRGADDDDEHFFNKKGSSKKNSNNLLAAAVHAMEKIAKEDPVPIPPFQAPISTGEKILEKFPIFRFVAERLNGVDDETKKRFENELLQLLLKY</sequence>
<dbReference type="KEGG" id="foc:127749782"/>
<feature type="region of interest" description="Disordered" evidence="1">
    <location>
        <begin position="129"/>
        <end position="168"/>
    </location>
</feature>
<organism evidence="2 3">
    <name type="scientific">Frankliniella occidentalis</name>
    <name type="common">Western flower thrips</name>
    <name type="synonym">Euthrips occidentalis</name>
    <dbReference type="NCBI Taxonomy" id="133901"/>
    <lineage>
        <taxon>Eukaryota</taxon>
        <taxon>Metazoa</taxon>
        <taxon>Ecdysozoa</taxon>
        <taxon>Arthropoda</taxon>
        <taxon>Hexapoda</taxon>
        <taxon>Insecta</taxon>
        <taxon>Pterygota</taxon>
        <taxon>Neoptera</taxon>
        <taxon>Paraneoptera</taxon>
        <taxon>Thysanoptera</taxon>
        <taxon>Terebrantia</taxon>
        <taxon>Thripoidea</taxon>
        <taxon>Thripidae</taxon>
        <taxon>Frankliniella</taxon>
    </lineage>
</organism>
<evidence type="ECO:0000313" key="2">
    <source>
        <dbReference type="Proteomes" id="UP000504606"/>
    </source>
</evidence>
<accession>A0A9C6WZQ9</accession>
<name>A0A9C6WZQ9_FRAOC</name>
<proteinExistence type="predicted"/>
<reference evidence="3" key="1">
    <citation type="submission" date="2025-08" db="UniProtKB">
        <authorList>
            <consortium name="RefSeq"/>
        </authorList>
    </citation>
    <scope>IDENTIFICATION</scope>
    <source>
        <tissue evidence="3">Whole organism</tissue>
    </source>
</reference>
<dbReference type="GeneID" id="127749782"/>
<evidence type="ECO:0000313" key="3">
    <source>
        <dbReference type="RefSeq" id="XP_052125405.1"/>
    </source>
</evidence>
<dbReference type="Proteomes" id="UP000504606">
    <property type="component" value="Unplaced"/>
</dbReference>
<keyword evidence="2" id="KW-1185">Reference proteome</keyword>